<name>A0ABP7B394_9ACTN</name>
<accession>A0ABP7B394</accession>
<evidence type="ECO:0000313" key="1">
    <source>
        <dbReference type="EMBL" id="GAA3646614.1"/>
    </source>
</evidence>
<sequence length="103" mass="11168">MTGCNPFACGLRATCDASGTSSSRDAHIWYDGDKPENFTSYKLLIADVVDGRLMTVPRAVMAAGNIMQGARGGADLPTDEVGRVKAHLARYYEKMGDTPPWDR</sequence>
<comment type="caution">
    <text evidence="1">The sequence shown here is derived from an EMBL/GenBank/DDBJ whole genome shotgun (WGS) entry which is preliminary data.</text>
</comment>
<gene>
    <name evidence="1" type="ORF">GCM10022224_006780</name>
</gene>
<dbReference type="EMBL" id="BAAAZP010000009">
    <property type="protein sequence ID" value="GAA3646614.1"/>
    <property type="molecule type" value="Genomic_DNA"/>
</dbReference>
<proteinExistence type="predicted"/>
<dbReference type="Proteomes" id="UP001500902">
    <property type="component" value="Unassembled WGS sequence"/>
</dbReference>
<keyword evidence="2" id="KW-1185">Reference proteome</keyword>
<reference evidence="2" key="1">
    <citation type="journal article" date="2019" name="Int. J. Syst. Evol. Microbiol.">
        <title>The Global Catalogue of Microorganisms (GCM) 10K type strain sequencing project: providing services to taxonomists for standard genome sequencing and annotation.</title>
        <authorList>
            <consortium name="The Broad Institute Genomics Platform"/>
            <consortium name="The Broad Institute Genome Sequencing Center for Infectious Disease"/>
            <person name="Wu L."/>
            <person name="Ma J."/>
        </authorList>
    </citation>
    <scope>NUCLEOTIDE SEQUENCE [LARGE SCALE GENOMIC DNA]</scope>
    <source>
        <strain evidence="2">JCM 16904</strain>
    </source>
</reference>
<protein>
    <submittedName>
        <fullName evidence="1">Uncharacterized protein</fullName>
    </submittedName>
</protein>
<organism evidence="1 2">
    <name type="scientific">Nonomuraea antimicrobica</name>
    <dbReference type="NCBI Taxonomy" id="561173"/>
    <lineage>
        <taxon>Bacteria</taxon>
        <taxon>Bacillati</taxon>
        <taxon>Actinomycetota</taxon>
        <taxon>Actinomycetes</taxon>
        <taxon>Streptosporangiales</taxon>
        <taxon>Streptosporangiaceae</taxon>
        <taxon>Nonomuraea</taxon>
    </lineage>
</organism>
<evidence type="ECO:0000313" key="2">
    <source>
        <dbReference type="Proteomes" id="UP001500902"/>
    </source>
</evidence>